<dbReference type="InterPro" id="IPR009057">
    <property type="entry name" value="Homeodomain-like_sf"/>
</dbReference>
<keyword evidence="1" id="KW-0805">Transcription regulation</keyword>
<dbReference type="AlphaFoldDB" id="A0A934SGW5"/>
<evidence type="ECO:0000256" key="4">
    <source>
        <dbReference type="PROSITE-ProRule" id="PRU00335"/>
    </source>
</evidence>
<name>A0A934SGW5_9RHOB</name>
<dbReference type="Proteomes" id="UP000640485">
    <property type="component" value="Unassembled WGS sequence"/>
</dbReference>
<dbReference type="InterPro" id="IPR001647">
    <property type="entry name" value="HTH_TetR"/>
</dbReference>
<dbReference type="InterPro" id="IPR050109">
    <property type="entry name" value="HTH-type_TetR-like_transc_reg"/>
</dbReference>
<evidence type="ECO:0000256" key="3">
    <source>
        <dbReference type="ARBA" id="ARBA00023163"/>
    </source>
</evidence>
<keyword evidence="7" id="KW-1185">Reference proteome</keyword>
<dbReference type="PANTHER" id="PTHR30055">
    <property type="entry name" value="HTH-TYPE TRANSCRIPTIONAL REGULATOR RUTR"/>
    <property type="match status" value="1"/>
</dbReference>
<dbReference type="PROSITE" id="PS50977">
    <property type="entry name" value="HTH_TETR_2"/>
    <property type="match status" value="1"/>
</dbReference>
<gene>
    <name evidence="6" type="ORF">JJJ17_03405</name>
</gene>
<proteinExistence type="predicted"/>
<dbReference type="RefSeq" id="WP_200683782.1">
    <property type="nucleotide sequence ID" value="NZ_JAEPRQ010000001.1"/>
</dbReference>
<dbReference type="Pfam" id="PF00440">
    <property type="entry name" value="TetR_N"/>
    <property type="match status" value="1"/>
</dbReference>
<reference evidence="6" key="1">
    <citation type="submission" date="2021-01" db="EMBL/GenBank/DDBJ databases">
        <title>Paracoccus amoyensis sp. nov., isolated from the surface seawater along the coast of Xiamen Island, China.</title>
        <authorList>
            <person name="Lyu L."/>
        </authorList>
    </citation>
    <scope>NUCLEOTIDE SEQUENCE</scope>
    <source>
        <strain evidence="6">MJ17</strain>
    </source>
</reference>
<dbReference type="PRINTS" id="PR00455">
    <property type="entry name" value="HTHTETR"/>
</dbReference>
<evidence type="ECO:0000259" key="5">
    <source>
        <dbReference type="PROSITE" id="PS50977"/>
    </source>
</evidence>
<dbReference type="GO" id="GO:0003700">
    <property type="term" value="F:DNA-binding transcription factor activity"/>
    <property type="evidence" value="ECO:0007669"/>
    <property type="project" value="TreeGrafter"/>
</dbReference>
<sequence length="196" mass="21948">MAETSTLRDRRRHQTEREIQRAAVSLAIEQGYCALTTDLIATRAGISLRTFFNYYPNKDAALVGPFTPISEESKQLFREATGTLIDDLFDVVARQLAAKSLDRELISMIGELLETSPELLAIYHAPLEKVHNDLVALAQERAPSEDLHALHLLAHTVTYAVSTAFHRWATDDAMTQDQLVVQARSYVDRLGLLLKS</sequence>
<dbReference type="Gene3D" id="1.10.357.10">
    <property type="entry name" value="Tetracycline Repressor, domain 2"/>
    <property type="match status" value="1"/>
</dbReference>
<evidence type="ECO:0000256" key="1">
    <source>
        <dbReference type="ARBA" id="ARBA00023015"/>
    </source>
</evidence>
<accession>A0A934SGW5</accession>
<evidence type="ECO:0000256" key="2">
    <source>
        <dbReference type="ARBA" id="ARBA00023125"/>
    </source>
</evidence>
<dbReference type="PANTHER" id="PTHR30055:SF238">
    <property type="entry name" value="MYCOFACTOCIN BIOSYNTHESIS TRANSCRIPTIONAL REGULATOR MFTR-RELATED"/>
    <property type="match status" value="1"/>
</dbReference>
<comment type="caution">
    <text evidence="6">The sequence shown here is derived from an EMBL/GenBank/DDBJ whole genome shotgun (WGS) entry which is preliminary data.</text>
</comment>
<dbReference type="GO" id="GO:0000976">
    <property type="term" value="F:transcription cis-regulatory region binding"/>
    <property type="evidence" value="ECO:0007669"/>
    <property type="project" value="TreeGrafter"/>
</dbReference>
<evidence type="ECO:0000313" key="6">
    <source>
        <dbReference type="EMBL" id="MBK4214969.1"/>
    </source>
</evidence>
<dbReference type="SUPFAM" id="SSF46689">
    <property type="entry name" value="Homeodomain-like"/>
    <property type="match status" value="1"/>
</dbReference>
<feature type="DNA-binding region" description="H-T-H motif" evidence="4">
    <location>
        <begin position="36"/>
        <end position="55"/>
    </location>
</feature>
<feature type="domain" description="HTH tetR-type" evidence="5">
    <location>
        <begin position="13"/>
        <end position="73"/>
    </location>
</feature>
<evidence type="ECO:0000313" key="7">
    <source>
        <dbReference type="Proteomes" id="UP000640485"/>
    </source>
</evidence>
<protein>
    <submittedName>
        <fullName evidence="6">TetR family transcriptional regulator</fullName>
    </submittedName>
</protein>
<organism evidence="6 7">
    <name type="scientific">Paracoccus caeni</name>
    <dbReference type="NCBI Taxonomy" id="657651"/>
    <lineage>
        <taxon>Bacteria</taxon>
        <taxon>Pseudomonadati</taxon>
        <taxon>Pseudomonadota</taxon>
        <taxon>Alphaproteobacteria</taxon>
        <taxon>Rhodobacterales</taxon>
        <taxon>Paracoccaceae</taxon>
        <taxon>Paracoccus</taxon>
    </lineage>
</organism>
<keyword evidence="3" id="KW-0804">Transcription</keyword>
<keyword evidence="2 4" id="KW-0238">DNA-binding</keyword>
<dbReference type="EMBL" id="JAEPRQ010000001">
    <property type="protein sequence ID" value="MBK4214969.1"/>
    <property type="molecule type" value="Genomic_DNA"/>
</dbReference>